<evidence type="ECO:0000256" key="1">
    <source>
        <dbReference type="SAM" id="MobiDB-lite"/>
    </source>
</evidence>
<feature type="region of interest" description="Disordered" evidence="1">
    <location>
        <begin position="27"/>
        <end position="48"/>
    </location>
</feature>
<reference evidence="2 3" key="1">
    <citation type="submission" date="2017-12" db="EMBL/GenBank/DDBJ databases">
        <title>Integrating genomic resources of turbot (Scophthalmus maximus) in depth evaluation of genetic and physical mapping variation across individuals.</title>
        <authorList>
            <person name="Martinez P."/>
        </authorList>
    </citation>
    <scope>NUCLEOTIDE SEQUENCE [LARGE SCALE GENOMIC DNA]</scope>
</reference>
<protein>
    <submittedName>
        <fullName evidence="2">Uncharacterized protein</fullName>
    </submittedName>
</protein>
<sequence length="78" mass="8629">MYCCVPLTKESPVRCAVEIMNHDPKVHGVEKKVSPGPTGPPPVSPFPQFNQTRKKFRRGVHRIQKVAQVLGALPSIRG</sequence>
<evidence type="ECO:0000313" key="2">
    <source>
        <dbReference type="EMBL" id="AWP11672.1"/>
    </source>
</evidence>
<gene>
    <name evidence="2" type="ORF">SMAX5B_019112</name>
</gene>
<name>A0A2U9C9U3_SCOMX</name>
<dbReference type="EMBL" id="CP026255">
    <property type="protein sequence ID" value="AWP11672.1"/>
    <property type="molecule type" value="Genomic_DNA"/>
</dbReference>
<proteinExistence type="predicted"/>
<evidence type="ECO:0000313" key="3">
    <source>
        <dbReference type="Proteomes" id="UP000246464"/>
    </source>
</evidence>
<dbReference type="Proteomes" id="UP000246464">
    <property type="component" value="Chromosome 13"/>
</dbReference>
<keyword evidence="3" id="KW-1185">Reference proteome</keyword>
<dbReference type="AlphaFoldDB" id="A0A2U9C9U3"/>
<accession>A0A2U9C9U3</accession>
<organism evidence="2 3">
    <name type="scientific">Scophthalmus maximus</name>
    <name type="common">Turbot</name>
    <name type="synonym">Psetta maxima</name>
    <dbReference type="NCBI Taxonomy" id="52904"/>
    <lineage>
        <taxon>Eukaryota</taxon>
        <taxon>Metazoa</taxon>
        <taxon>Chordata</taxon>
        <taxon>Craniata</taxon>
        <taxon>Vertebrata</taxon>
        <taxon>Euteleostomi</taxon>
        <taxon>Actinopterygii</taxon>
        <taxon>Neopterygii</taxon>
        <taxon>Teleostei</taxon>
        <taxon>Neoteleostei</taxon>
        <taxon>Acanthomorphata</taxon>
        <taxon>Carangaria</taxon>
        <taxon>Pleuronectiformes</taxon>
        <taxon>Pleuronectoidei</taxon>
        <taxon>Scophthalmidae</taxon>
        <taxon>Scophthalmus</taxon>
    </lineage>
</organism>